<dbReference type="Pfam" id="PF14335">
    <property type="entry name" value="DUF4391"/>
    <property type="match status" value="1"/>
</dbReference>
<reference evidence="1 2" key="1">
    <citation type="submission" date="2020-07" db="EMBL/GenBank/DDBJ databases">
        <title>Halophilic bacteria isolated from french cheeses.</title>
        <authorList>
            <person name="Kothe C.I."/>
            <person name="Farah-Kraiem B."/>
            <person name="Renault P."/>
            <person name="Dridi B."/>
        </authorList>
    </citation>
    <scope>NUCLEOTIDE SEQUENCE [LARGE SCALE GENOMIC DNA]</scope>
    <source>
        <strain evidence="1 2">FME20</strain>
    </source>
</reference>
<protein>
    <submittedName>
        <fullName evidence="1">DUF4391 domain-containing protein</fullName>
    </submittedName>
</protein>
<proteinExistence type="predicted"/>
<dbReference type="InterPro" id="IPR025503">
    <property type="entry name" value="DUF4391"/>
</dbReference>
<keyword evidence="2" id="KW-1185">Reference proteome</keyword>
<sequence length="260" mass="29895">MDIYNLEDFLGGLQVPASCQLNKPVYKKMFLDMGVLDATDKVCLKDDVSKIRWLYTFKPGTINIPAYRDSDREYEEVAILLVELTSRTRMKRIAGFIQRSIPYPLVLIFSTGFEGQDYLSISLTDKRINQADKEKWVIEDTICTDCINLKEQTDEETAFLKSLSINNLSFKNFWEFYKSFTERVIAINCAEHSGSFILDDVGKTGSVDRLGKLKELERLEFKKAELANKLKKEKQMGRQVELNTKIKQIKDQVSAIKGCL</sequence>
<dbReference type="RefSeq" id="WP_192537669.1">
    <property type="nucleotide sequence ID" value="NZ_RRZB01000011.1"/>
</dbReference>
<comment type="caution">
    <text evidence="1">The sequence shown here is derived from an EMBL/GenBank/DDBJ whole genome shotgun (WGS) entry which is preliminary data.</text>
</comment>
<gene>
    <name evidence="1" type="ORF">EI547_06470</name>
</gene>
<dbReference type="Proteomes" id="UP001645038">
    <property type="component" value="Unassembled WGS sequence"/>
</dbReference>
<evidence type="ECO:0000313" key="1">
    <source>
        <dbReference type="EMBL" id="MBE0463104.1"/>
    </source>
</evidence>
<dbReference type="EMBL" id="RRZB01000011">
    <property type="protein sequence ID" value="MBE0463104.1"/>
    <property type="molecule type" value="Genomic_DNA"/>
</dbReference>
<name>A0ABR9FWT6_9GAMM</name>
<evidence type="ECO:0000313" key="2">
    <source>
        <dbReference type="Proteomes" id="UP001645038"/>
    </source>
</evidence>
<organism evidence="1 2">
    <name type="scientific">Halomonas colorata</name>
    <dbReference type="NCBI Taxonomy" id="2742615"/>
    <lineage>
        <taxon>Bacteria</taxon>
        <taxon>Pseudomonadati</taxon>
        <taxon>Pseudomonadota</taxon>
        <taxon>Gammaproteobacteria</taxon>
        <taxon>Oceanospirillales</taxon>
        <taxon>Halomonadaceae</taxon>
        <taxon>Halomonas</taxon>
    </lineage>
</organism>
<accession>A0ABR9FWT6</accession>